<keyword evidence="6" id="KW-0809">Transit peptide</keyword>
<dbReference type="Gene3D" id="1.25.40.10">
    <property type="entry name" value="Tetratricopeptide repeat domain"/>
    <property type="match status" value="1"/>
</dbReference>
<dbReference type="FunFam" id="1.10.150.20:FF:000041">
    <property type="entry name" value="DNA-directed RNA polymerase"/>
    <property type="match status" value="1"/>
</dbReference>
<dbReference type="InterPro" id="IPR011990">
    <property type="entry name" value="TPR-like_helical_dom_sf"/>
</dbReference>
<name>A0A9P6LC14_9AGAM</name>
<feature type="region of interest" description="Disordered" evidence="11">
    <location>
        <begin position="1190"/>
        <end position="1234"/>
    </location>
</feature>
<dbReference type="SUPFAM" id="SSF56672">
    <property type="entry name" value="DNA/RNA polymerases"/>
    <property type="match status" value="1"/>
</dbReference>
<evidence type="ECO:0000259" key="12">
    <source>
        <dbReference type="SMART" id="SM01311"/>
    </source>
</evidence>
<dbReference type="SMART" id="SM01311">
    <property type="entry name" value="RPOL_N"/>
    <property type="match status" value="1"/>
</dbReference>
<dbReference type="AlphaFoldDB" id="A0A9P6LC14"/>
<dbReference type="PROSITE" id="PS00900">
    <property type="entry name" value="RNA_POL_PHAGE_1"/>
    <property type="match status" value="1"/>
</dbReference>
<feature type="region of interest" description="Disordered" evidence="11">
    <location>
        <begin position="979"/>
        <end position="998"/>
    </location>
</feature>
<accession>A0A9P6LC14</accession>
<dbReference type="FunFam" id="1.10.287.280:FF:000001">
    <property type="entry name" value="DNA-directed RNA polymerase"/>
    <property type="match status" value="1"/>
</dbReference>
<evidence type="ECO:0000256" key="4">
    <source>
        <dbReference type="ARBA" id="ARBA00022679"/>
    </source>
</evidence>
<comment type="subcellular location">
    <subcellularLocation>
        <location evidence="1">Mitochondrion</location>
    </subcellularLocation>
</comment>
<dbReference type="Proteomes" id="UP000736335">
    <property type="component" value="Unassembled WGS sequence"/>
</dbReference>
<dbReference type="Gene3D" id="1.10.1320.10">
    <property type="entry name" value="DNA-directed RNA polymerase, N-terminal domain"/>
    <property type="match status" value="1"/>
</dbReference>
<dbReference type="Gene3D" id="1.10.287.280">
    <property type="match status" value="1"/>
</dbReference>
<evidence type="ECO:0000313" key="14">
    <source>
        <dbReference type="Proteomes" id="UP000736335"/>
    </source>
</evidence>
<reference evidence="13" key="1">
    <citation type="journal article" date="2020" name="Nat. Commun.">
        <title>Large-scale genome sequencing of mycorrhizal fungi provides insights into the early evolution of symbiotic traits.</title>
        <authorList>
            <person name="Miyauchi S."/>
            <person name="Kiss E."/>
            <person name="Kuo A."/>
            <person name="Drula E."/>
            <person name="Kohler A."/>
            <person name="Sanchez-Garcia M."/>
            <person name="Morin E."/>
            <person name="Andreopoulos B."/>
            <person name="Barry K.W."/>
            <person name="Bonito G."/>
            <person name="Buee M."/>
            <person name="Carver A."/>
            <person name="Chen C."/>
            <person name="Cichocki N."/>
            <person name="Clum A."/>
            <person name="Culley D."/>
            <person name="Crous P.W."/>
            <person name="Fauchery L."/>
            <person name="Girlanda M."/>
            <person name="Hayes R.D."/>
            <person name="Keri Z."/>
            <person name="LaButti K."/>
            <person name="Lipzen A."/>
            <person name="Lombard V."/>
            <person name="Magnuson J."/>
            <person name="Maillard F."/>
            <person name="Murat C."/>
            <person name="Nolan M."/>
            <person name="Ohm R.A."/>
            <person name="Pangilinan J."/>
            <person name="Pereira M.F."/>
            <person name="Perotto S."/>
            <person name="Peter M."/>
            <person name="Pfister S."/>
            <person name="Riley R."/>
            <person name="Sitrit Y."/>
            <person name="Stielow J.B."/>
            <person name="Szollosi G."/>
            <person name="Zifcakova L."/>
            <person name="Stursova M."/>
            <person name="Spatafora J.W."/>
            <person name="Tedersoo L."/>
            <person name="Vaario L.M."/>
            <person name="Yamada A."/>
            <person name="Yan M."/>
            <person name="Wang P."/>
            <person name="Xu J."/>
            <person name="Bruns T."/>
            <person name="Baldrian P."/>
            <person name="Vilgalys R."/>
            <person name="Dunand C."/>
            <person name="Henrissat B."/>
            <person name="Grigoriev I.V."/>
            <person name="Hibbett D."/>
            <person name="Nagy L.G."/>
            <person name="Martin F.M."/>
        </authorList>
    </citation>
    <scope>NUCLEOTIDE SEQUENCE</scope>
    <source>
        <strain evidence="13">UH-Tt-Lm1</strain>
    </source>
</reference>
<evidence type="ECO:0000256" key="7">
    <source>
        <dbReference type="ARBA" id="ARBA00023128"/>
    </source>
</evidence>
<comment type="function">
    <text evidence="10">DNA-dependent RNA polymerase catalyzes the transcription of DNA into RNA using the four ribonucleoside triphosphates as substrates.</text>
</comment>
<feature type="compositionally biased region" description="Basic and acidic residues" evidence="11">
    <location>
        <begin position="1200"/>
        <end position="1212"/>
    </location>
</feature>
<dbReference type="InterPro" id="IPR002092">
    <property type="entry name" value="DNA-dir_Rpol_phage-type"/>
</dbReference>
<evidence type="ECO:0000256" key="1">
    <source>
        <dbReference type="ARBA" id="ARBA00004173"/>
    </source>
</evidence>
<sequence length="1277" mass="142967">MSKPAGQSDATGSEDMQSFLNRSTSFTLLPTPLPPDHNSHLHDLYFIDSVTQDSLAVIDACLHNCYDVSRAKQIFETLRKSPKAEVVLDIRLYNSLLESFIAMATSKDIDNRLIWLEDACTLFNSMETGMEVAVPNATTYAIMFSTWLSFNPKSSQPILPSDIGMREPPALLRGLVDRQIPVSHIVASRSISSDKEAADIIKLLSKTAVDMNLVSVVDELGRTQALGNSLFPDPLRDVPEAMPVLRPKEYDPTLGEPFDPNDPDQQEIPFNLEVLRKQLGQLALARRVLPDDVASRQKLLEDSVYEEAAERLKHQAEVFDKLGLGDGSLRGSHLQSWMWEWHQKLQKRLKIEIADVVKKEEAIVDSKANSRLGPFLSLVSPDKLSLITILELMRLQGSGGVSEGMKTARALLTIGRAIELEHKSEICRRNNITIPTSNPQTGPGYFTKSGYRDLHARRVAARKFMEDSEEWAATWTQILRVKVGSFLVDALMDVATVVRSTTIKQTGEIVYEEQPAFFHSYEYLRGHKLGVVRLNPEVAERMSRDGLRETLHPRQLPMLVKPKPWLSYDQGGYFYSQSSAMRFKESQEQQSYLKHASDQGNLELVYAGLDVLGSTPWQVNQKVFDVVLKVWNSGERMCKIPPAVYDAPEPEKPENYEADPKARMVYLARQKAWSQGKANNHSGRCSVNYKVEIARAFLGDQIYLPHNMDFRGRAYPIPPHLNHIGDDLSRGLLLFAEAKPLGASGLRWLKIHLANLCGFDKGSFDERAQFVDDHLADIYDSAERPLEGNRWWQKAEDPWQCLAACMELRSALESPDPLAFESNFPVHQDGTCNGLQHYAALGGDSQGAQQVNLGATDRPSDVYSYVAAMVQERIKSDAAKQVRFAMMLEGKITRKVVKQTVMTTVYGVTFVGARDQIEKQLKERKDIPEEECWLVASYLAKKVMECIGNLFSGAQEIQTWLNICARLISKSIPPARIPAAVSAPQKKRKTSATDSTKDEQMTSVIWTTPLGLPIVQPYRRAKKKQVATSIQTVYISDPNAPATVNSVKQASAFPPNFIHSLDATHMMLTALECQTQGLTFASVHDSYWTHACSVDQMSGIIRDTFIALHSSNILGKLHDEFVERYKGYRVPIAWLKSGTLVKQLAAREHTTSDEILNSAAQRDSVEPKEVGPHTSTEDLLEALDLALGSEEDLEEDEPQEREVTPTEAKTETEGSGDTGPAVSKRKKRRTREEMKASYPLGLGDELKFVELTKLLPTVPKKGNFEVNTVKKSLYFFS</sequence>
<comment type="caution">
    <text evidence="13">The sequence shown here is derived from an EMBL/GenBank/DDBJ whole genome shotgun (WGS) entry which is preliminary data.</text>
</comment>
<evidence type="ECO:0000256" key="6">
    <source>
        <dbReference type="ARBA" id="ARBA00022946"/>
    </source>
</evidence>
<evidence type="ECO:0000256" key="9">
    <source>
        <dbReference type="ARBA" id="ARBA00048552"/>
    </source>
</evidence>
<evidence type="ECO:0000256" key="8">
    <source>
        <dbReference type="ARBA" id="ARBA00023163"/>
    </source>
</evidence>
<dbReference type="InterPro" id="IPR037159">
    <property type="entry name" value="RNA_POL_N_sf"/>
</dbReference>
<dbReference type="PROSITE" id="PS00489">
    <property type="entry name" value="RNA_POL_PHAGE_2"/>
    <property type="match status" value="1"/>
</dbReference>
<evidence type="ECO:0000256" key="5">
    <source>
        <dbReference type="ARBA" id="ARBA00022695"/>
    </source>
</evidence>
<evidence type="ECO:0000256" key="10">
    <source>
        <dbReference type="RuleBase" id="RU003805"/>
    </source>
</evidence>
<dbReference type="Gene3D" id="1.10.287.260">
    <property type="match status" value="1"/>
</dbReference>
<dbReference type="Gene3D" id="1.10.150.20">
    <property type="entry name" value="5' to 3' exonuclease, C-terminal subdomain"/>
    <property type="match status" value="1"/>
</dbReference>
<keyword evidence="5 10" id="KW-0548">Nucleotidyltransferase</keyword>
<dbReference type="Pfam" id="PF14700">
    <property type="entry name" value="RPOL_N"/>
    <property type="match status" value="1"/>
</dbReference>
<dbReference type="PANTHER" id="PTHR10102:SF0">
    <property type="entry name" value="DNA-DIRECTED RNA POLYMERASE, MITOCHONDRIAL"/>
    <property type="match status" value="1"/>
</dbReference>
<dbReference type="InterPro" id="IPR029262">
    <property type="entry name" value="RPOL_N"/>
</dbReference>
<evidence type="ECO:0000256" key="3">
    <source>
        <dbReference type="ARBA" id="ARBA00022478"/>
    </source>
</evidence>
<dbReference type="EMBL" id="WIUZ02000002">
    <property type="protein sequence ID" value="KAF9791302.1"/>
    <property type="molecule type" value="Genomic_DNA"/>
</dbReference>
<feature type="domain" description="DNA-directed RNA polymerase N-terminal" evidence="12">
    <location>
        <begin position="295"/>
        <end position="614"/>
    </location>
</feature>
<proteinExistence type="inferred from homology"/>
<comment type="similarity">
    <text evidence="2 10">Belongs to the phage and mitochondrial RNA polymerase family.</text>
</comment>
<reference evidence="13" key="2">
    <citation type="submission" date="2020-11" db="EMBL/GenBank/DDBJ databases">
        <authorList>
            <consortium name="DOE Joint Genome Institute"/>
            <person name="Kuo A."/>
            <person name="Miyauchi S."/>
            <person name="Kiss E."/>
            <person name="Drula E."/>
            <person name="Kohler A."/>
            <person name="Sanchez-Garcia M."/>
            <person name="Andreopoulos B."/>
            <person name="Barry K.W."/>
            <person name="Bonito G."/>
            <person name="Buee M."/>
            <person name="Carver A."/>
            <person name="Chen C."/>
            <person name="Cichocki N."/>
            <person name="Clum A."/>
            <person name="Culley D."/>
            <person name="Crous P.W."/>
            <person name="Fauchery L."/>
            <person name="Girlanda M."/>
            <person name="Hayes R."/>
            <person name="Keri Z."/>
            <person name="Labutti K."/>
            <person name="Lipzen A."/>
            <person name="Lombard V."/>
            <person name="Magnuson J."/>
            <person name="Maillard F."/>
            <person name="Morin E."/>
            <person name="Murat C."/>
            <person name="Nolan M."/>
            <person name="Ohm R."/>
            <person name="Pangilinan J."/>
            <person name="Pereira M."/>
            <person name="Perotto S."/>
            <person name="Peter M."/>
            <person name="Riley R."/>
            <person name="Sitrit Y."/>
            <person name="Stielow B."/>
            <person name="Szollosi G."/>
            <person name="Zifcakova L."/>
            <person name="Stursova M."/>
            <person name="Spatafora J.W."/>
            <person name="Tedersoo L."/>
            <person name="Vaario L.-M."/>
            <person name="Yamada A."/>
            <person name="Yan M."/>
            <person name="Wang P."/>
            <person name="Xu J."/>
            <person name="Bruns T."/>
            <person name="Baldrian P."/>
            <person name="Vilgalys R."/>
            <person name="Henrissat B."/>
            <person name="Grigoriev I.V."/>
            <person name="Hibbett D."/>
            <person name="Nagy L.G."/>
            <person name="Martin F.M."/>
        </authorList>
    </citation>
    <scope>NUCLEOTIDE SEQUENCE</scope>
    <source>
        <strain evidence="13">UH-Tt-Lm1</strain>
    </source>
</reference>
<keyword evidence="8 10" id="KW-0804">Transcription</keyword>
<feature type="compositionally biased region" description="Acidic residues" evidence="11">
    <location>
        <begin position="1190"/>
        <end position="1199"/>
    </location>
</feature>
<organism evidence="13 14">
    <name type="scientific">Thelephora terrestris</name>
    <dbReference type="NCBI Taxonomy" id="56493"/>
    <lineage>
        <taxon>Eukaryota</taxon>
        <taxon>Fungi</taxon>
        <taxon>Dikarya</taxon>
        <taxon>Basidiomycota</taxon>
        <taxon>Agaricomycotina</taxon>
        <taxon>Agaricomycetes</taxon>
        <taxon>Thelephorales</taxon>
        <taxon>Thelephoraceae</taxon>
        <taxon>Thelephora</taxon>
    </lineage>
</organism>
<evidence type="ECO:0000313" key="13">
    <source>
        <dbReference type="EMBL" id="KAF9791302.1"/>
    </source>
</evidence>
<dbReference type="Pfam" id="PF00940">
    <property type="entry name" value="RNA_pol"/>
    <property type="match status" value="1"/>
</dbReference>
<dbReference type="OrthoDB" id="276422at2759"/>
<dbReference type="InterPro" id="IPR046950">
    <property type="entry name" value="DNA-dir_Rpol_C_phage-type"/>
</dbReference>
<dbReference type="InterPro" id="IPR024075">
    <property type="entry name" value="DNA-dir_RNA_pol_helix_hairp_sf"/>
</dbReference>
<gene>
    <name evidence="13" type="ORF">BJ322DRAFT_1104962</name>
</gene>
<dbReference type="GO" id="GO:0001018">
    <property type="term" value="F:mitochondrial promoter sequence-specific DNA binding"/>
    <property type="evidence" value="ECO:0007669"/>
    <property type="project" value="TreeGrafter"/>
</dbReference>
<dbReference type="GO" id="GO:0034245">
    <property type="term" value="C:mitochondrial DNA-directed RNA polymerase complex"/>
    <property type="evidence" value="ECO:0007669"/>
    <property type="project" value="TreeGrafter"/>
</dbReference>
<evidence type="ECO:0000256" key="2">
    <source>
        <dbReference type="ARBA" id="ARBA00009493"/>
    </source>
</evidence>
<comment type="catalytic activity">
    <reaction evidence="9 10">
        <text>RNA(n) + a ribonucleoside 5'-triphosphate = RNA(n+1) + diphosphate</text>
        <dbReference type="Rhea" id="RHEA:21248"/>
        <dbReference type="Rhea" id="RHEA-COMP:14527"/>
        <dbReference type="Rhea" id="RHEA-COMP:17342"/>
        <dbReference type="ChEBI" id="CHEBI:33019"/>
        <dbReference type="ChEBI" id="CHEBI:61557"/>
        <dbReference type="ChEBI" id="CHEBI:140395"/>
        <dbReference type="EC" id="2.7.7.6"/>
    </reaction>
</comment>
<evidence type="ECO:0000256" key="11">
    <source>
        <dbReference type="SAM" id="MobiDB-lite"/>
    </source>
</evidence>
<dbReference type="EC" id="2.7.7.6" evidence="10"/>
<keyword evidence="7" id="KW-0496">Mitochondrion</keyword>
<keyword evidence="3 10" id="KW-0240">DNA-directed RNA polymerase</keyword>
<protein>
    <recommendedName>
        <fullName evidence="10">DNA-directed RNA polymerase</fullName>
        <ecNumber evidence="10">2.7.7.6</ecNumber>
    </recommendedName>
</protein>
<dbReference type="InterPro" id="IPR043502">
    <property type="entry name" value="DNA/RNA_pol_sf"/>
</dbReference>
<dbReference type="GO" id="GO:0006390">
    <property type="term" value="P:mitochondrial transcription"/>
    <property type="evidence" value="ECO:0007669"/>
    <property type="project" value="TreeGrafter"/>
</dbReference>
<dbReference type="GO" id="GO:0003899">
    <property type="term" value="F:DNA-directed RNA polymerase activity"/>
    <property type="evidence" value="ECO:0007669"/>
    <property type="project" value="UniProtKB-EC"/>
</dbReference>
<keyword evidence="4 10" id="KW-0808">Transferase</keyword>
<feature type="region of interest" description="Disordered" evidence="11">
    <location>
        <begin position="1155"/>
        <end position="1176"/>
    </location>
</feature>
<dbReference type="PANTHER" id="PTHR10102">
    <property type="entry name" value="DNA-DIRECTED RNA POLYMERASE, MITOCHONDRIAL"/>
    <property type="match status" value="1"/>
</dbReference>
<keyword evidence="14" id="KW-1185">Reference proteome</keyword>